<evidence type="ECO:0000256" key="1">
    <source>
        <dbReference type="SAM" id="MobiDB-lite"/>
    </source>
</evidence>
<name>A0A5B6VP59_9ROSI</name>
<proteinExistence type="predicted"/>
<gene>
    <name evidence="2" type="ORF">EPI10_016479</name>
</gene>
<keyword evidence="3" id="KW-1185">Reference proteome</keyword>
<dbReference type="EMBL" id="SMMG02000006">
    <property type="protein sequence ID" value="KAA3470798.1"/>
    <property type="molecule type" value="Genomic_DNA"/>
</dbReference>
<protein>
    <submittedName>
        <fullName evidence="2">DnaJ subfamily C member 10</fullName>
    </submittedName>
</protein>
<sequence length="54" mass="6076">MPHIPFWLRTWVRADDAVSNMPAPAQGTAPVDSRPESLGQGEEAREAFLHMMRN</sequence>
<reference evidence="2" key="1">
    <citation type="submission" date="2019-08" db="EMBL/GenBank/DDBJ databases">
        <authorList>
            <person name="Liu F."/>
        </authorList>
    </citation>
    <scope>NUCLEOTIDE SEQUENCE [LARGE SCALE GENOMIC DNA]</scope>
    <source>
        <strain evidence="2">PA1801</strain>
        <tissue evidence="2">Leaf</tissue>
    </source>
</reference>
<organism evidence="2 3">
    <name type="scientific">Gossypium australe</name>
    <dbReference type="NCBI Taxonomy" id="47621"/>
    <lineage>
        <taxon>Eukaryota</taxon>
        <taxon>Viridiplantae</taxon>
        <taxon>Streptophyta</taxon>
        <taxon>Embryophyta</taxon>
        <taxon>Tracheophyta</taxon>
        <taxon>Spermatophyta</taxon>
        <taxon>Magnoliopsida</taxon>
        <taxon>eudicotyledons</taxon>
        <taxon>Gunneridae</taxon>
        <taxon>Pentapetalae</taxon>
        <taxon>rosids</taxon>
        <taxon>malvids</taxon>
        <taxon>Malvales</taxon>
        <taxon>Malvaceae</taxon>
        <taxon>Malvoideae</taxon>
        <taxon>Gossypium</taxon>
    </lineage>
</organism>
<evidence type="ECO:0000313" key="2">
    <source>
        <dbReference type="EMBL" id="KAA3470798.1"/>
    </source>
</evidence>
<dbReference type="Proteomes" id="UP000325315">
    <property type="component" value="Unassembled WGS sequence"/>
</dbReference>
<comment type="caution">
    <text evidence="2">The sequence shown here is derived from an EMBL/GenBank/DDBJ whole genome shotgun (WGS) entry which is preliminary data.</text>
</comment>
<feature type="region of interest" description="Disordered" evidence="1">
    <location>
        <begin position="20"/>
        <end position="54"/>
    </location>
</feature>
<evidence type="ECO:0000313" key="3">
    <source>
        <dbReference type="Proteomes" id="UP000325315"/>
    </source>
</evidence>
<accession>A0A5B6VP59</accession>
<dbReference type="AlphaFoldDB" id="A0A5B6VP59"/>